<evidence type="ECO:0000313" key="1">
    <source>
        <dbReference type="EMBL" id="KAJ2967117.1"/>
    </source>
</evidence>
<dbReference type="Proteomes" id="UP001143910">
    <property type="component" value="Unassembled WGS sequence"/>
</dbReference>
<gene>
    <name evidence="1" type="ORF">NQ176_g9823</name>
</gene>
<reference evidence="1" key="1">
    <citation type="submission" date="2022-08" db="EMBL/GenBank/DDBJ databases">
        <title>Genome Sequence of Lecanicillium fungicola.</title>
        <authorList>
            <person name="Buettner E."/>
        </authorList>
    </citation>
    <scope>NUCLEOTIDE SEQUENCE</scope>
    <source>
        <strain evidence="1">Babe33</strain>
    </source>
</reference>
<keyword evidence="2" id="KW-1185">Reference proteome</keyword>
<protein>
    <submittedName>
        <fullName evidence="1">Uncharacterized protein</fullName>
    </submittedName>
</protein>
<evidence type="ECO:0000313" key="2">
    <source>
        <dbReference type="Proteomes" id="UP001143910"/>
    </source>
</evidence>
<accession>A0ACC1MJD4</accession>
<proteinExistence type="predicted"/>
<sequence length="100" mass="10536">MTRSDFLAGSVTGYSTSTACITLGHLYPRGTNVVVTVNVELILETLASEATSIGEWVNVIGYVKGVGADAAKVQALMIWSAGPLDIQQYEASVEQGSTRV</sequence>
<comment type="caution">
    <text evidence="1">The sequence shown here is derived from an EMBL/GenBank/DDBJ whole genome shotgun (WGS) entry which is preliminary data.</text>
</comment>
<dbReference type="EMBL" id="JANJQO010002397">
    <property type="protein sequence ID" value="KAJ2967117.1"/>
    <property type="molecule type" value="Genomic_DNA"/>
</dbReference>
<organism evidence="1 2">
    <name type="scientific">Zarea fungicola</name>
    <dbReference type="NCBI Taxonomy" id="93591"/>
    <lineage>
        <taxon>Eukaryota</taxon>
        <taxon>Fungi</taxon>
        <taxon>Dikarya</taxon>
        <taxon>Ascomycota</taxon>
        <taxon>Pezizomycotina</taxon>
        <taxon>Sordariomycetes</taxon>
        <taxon>Hypocreomycetidae</taxon>
        <taxon>Hypocreales</taxon>
        <taxon>Cordycipitaceae</taxon>
        <taxon>Zarea</taxon>
    </lineage>
</organism>
<name>A0ACC1MJD4_9HYPO</name>